<feature type="domain" description="GST C-terminal" evidence="5">
    <location>
        <begin position="94"/>
        <end position="223"/>
    </location>
</feature>
<dbReference type="InterPro" id="IPR004045">
    <property type="entry name" value="Glutathione_S-Trfase_N"/>
</dbReference>
<protein>
    <recommendedName>
        <fullName evidence="1">glutathione transferase</fullName>
        <ecNumber evidence="1">2.5.1.18</ecNumber>
    </recommendedName>
</protein>
<proteinExistence type="predicted"/>
<dbReference type="AlphaFoldDB" id="A0AAD5TMM6"/>
<dbReference type="InterPro" id="IPR004046">
    <property type="entry name" value="GST_C"/>
</dbReference>
<dbReference type="GO" id="GO:0004364">
    <property type="term" value="F:glutathione transferase activity"/>
    <property type="evidence" value="ECO:0007669"/>
    <property type="project" value="UniProtKB-EC"/>
</dbReference>
<dbReference type="FunFam" id="3.40.30.10:FF:000016">
    <property type="entry name" value="Glutathione S-transferase F2"/>
    <property type="match status" value="1"/>
</dbReference>
<evidence type="ECO:0000259" key="4">
    <source>
        <dbReference type="PROSITE" id="PS50404"/>
    </source>
</evidence>
<dbReference type="Gene3D" id="1.20.1050.10">
    <property type="match status" value="1"/>
</dbReference>
<evidence type="ECO:0000313" key="7">
    <source>
        <dbReference type="Proteomes" id="UP001212152"/>
    </source>
</evidence>
<evidence type="ECO:0000256" key="2">
    <source>
        <dbReference type="ARBA" id="ARBA00022679"/>
    </source>
</evidence>
<gene>
    <name evidence="6" type="ORF">HDU87_001353</name>
</gene>
<dbReference type="InterPro" id="IPR040079">
    <property type="entry name" value="Glutathione_S-Trfase"/>
</dbReference>
<dbReference type="PROSITE" id="PS50404">
    <property type="entry name" value="GST_NTER"/>
    <property type="match status" value="1"/>
</dbReference>
<reference evidence="6" key="1">
    <citation type="submission" date="2020-05" db="EMBL/GenBank/DDBJ databases">
        <title>Phylogenomic resolution of chytrid fungi.</title>
        <authorList>
            <person name="Stajich J.E."/>
            <person name="Amses K."/>
            <person name="Simmons R."/>
            <person name="Seto K."/>
            <person name="Myers J."/>
            <person name="Bonds A."/>
            <person name="Quandt C.A."/>
            <person name="Barry K."/>
            <person name="Liu P."/>
            <person name="Grigoriev I."/>
            <person name="Longcore J.E."/>
            <person name="James T.Y."/>
        </authorList>
    </citation>
    <scope>NUCLEOTIDE SEQUENCE</scope>
    <source>
        <strain evidence="6">JEL0379</strain>
    </source>
</reference>
<comment type="catalytic activity">
    <reaction evidence="3">
        <text>RX + glutathione = an S-substituted glutathione + a halide anion + H(+)</text>
        <dbReference type="Rhea" id="RHEA:16437"/>
        <dbReference type="ChEBI" id="CHEBI:15378"/>
        <dbReference type="ChEBI" id="CHEBI:16042"/>
        <dbReference type="ChEBI" id="CHEBI:17792"/>
        <dbReference type="ChEBI" id="CHEBI:57925"/>
        <dbReference type="ChEBI" id="CHEBI:90779"/>
        <dbReference type="EC" id="2.5.1.18"/>
    </reaction>
</comment>
<dbReference type="InterPro" id="IPR036249">
    <property type="entry name" value="Thioredoxin-like_sf"/>
</dbReference>
<comment type="caution">
    <text evidence="6">The sequence shown here is derived from an EMBL/GenBank/DDBJ whole genome shotgun (WGS) entry which is preliminary data.</text>
</comment>
<accession>A0AAD5TMM6</accession>
<dbReference type="SFLD" id="SFLDS00019">
    <property type="entry name" value="Glutathione_Transferase_(cytos"/>
    <property type="match status" value="1"/>
</dbReference>
<dbReference type="InterPro" id="IPR036282">
    <property type="entry name" value="Glutathione-S-Trfase_C_sf"/>
</dbReference>
<dbReference type="PANTHER" id="PTHR43900">
    <property type="entry name" value="GLUTATHIONE S-TRANSFERASE RHO"/>
    <property type="match status" value="1"/>
</dbReference>
<dbReference type="GO" id="GO:0043295">
    <property type="term" value="F:glutathione binding"/>
    <property type="evidence" value="ECO:0007669"/>
    <property type="project" value="TreeGrafter"/>
</dbReference>
<name>A0AAD5TMM6_9FUNG</name>
<dbReference type="InterPro" id="IPR010987">
    <property type="entry name" value="Glutathione-S-Trfase_C-like"/>
</dbReference>
<dbReference type="EC" id="2.5.1.18" evidence="1"/>
<dbReference type="Pfam" id="PF13417">
    <property type="entry name" value="GST_N_3"/>
    <property type="match status" value="1"/>
</dbReference>
<dbReference type="GO" id="GO:0006749">
    <property type="term" value="P:glutathione metabolic process"/>
    <property type="evidence" value="ECO:0007669"/>
    <property type="project" value="TreeGrafter"/>
</dbReference>
<evidence type="ECO:0000256" key="1">
    <source>
        <dbReference type="ARBA" id="ARBA00012452"/>
    </source>
</evidence>
<organism evidence="6 7">
    <name type="scientific">Geranomyces variabilis</name>
    <dbReference type="NCBI Taxonomy" id="109894"/>
    <lineage>
        <taxon>Eukaryota</taxon>
        <taxon>Fungi</taxon>
        <taxon>Fungi incertae sedis</taxon>
        <taxon>Chytridiomycota</taxon>
        <taxon>Chytridiomycota incertae sedis</taxon>
        <taxon>Chytridiomycetes</taxon>
        <taxon>Spizellomycetales</taxon>
        <taxon>Powellomycetaceae</taxon>
        <taxon>Geranomyces</taxon>
    </lineage>
</organism>
<dbReference type="PANTHER" id="PTHR43900:SF3">
    <property type="entry name" value="GLUTATHIONE S-TRANSFERASE RHO"/>
    <property type="match status" value="1"/>
</dbReference>
<dbReference type="GO" id="GO:0005737">
    <property type="term" value="C:cytoplasm"/>
    <property type="evidence" value="ECO:0007669"/>
    <property type="project" value="TreeGrafter"/>
</dbReference>
<dbReference type="PROSITE" id="PS50405">
    <property type="entry name" value="GST_CTER"/>
    <property type="match status" value="1"/>
</dbReference>
<keyword evidence="2" id="KW-0808">Transferase</keyword>
<dbReference type="SUPFAM" id="SSF47616">
    <property type="entry name" value="GST C-terminal domain-like"/>
    <property type="match status" value="1"/>
</dbReference>
<feature type="domain" description="GST N-terminal" evidence="4">
    <location>
        <begin position="5"/>
        <end position="86"/>
    </location>
</feature>
<dbReference type="EMBL" id="JADGJQ010000013">
    <property type="protein sequence ID" value="KAJ3181224.1"/>
    <property type="molecule type" value="Genomic_DNA"/>
</dbReference>
<dbReference type="Gene3D" id="3.40.30.10">
    <property type="entry name" value="Glutaredoxin"/>
    <property type="match status" value="1"/>
</dbReference>
<keyword evidence="7" id="KW-1185">Reference proteome</keyword>
<evidence type="ECO:0000259" key="5">
    <source>
        <dbReference type="PROSITE" id="PS50405"/>
    </source>
</evidence>
<dbReference type="Proteomes" id="UP001212152">
    <property type="component" value="Unassembled WGS sequence"/>
</dbReference>
<dbReference type="SFLD" id="SFLDG00358">
    <property type="entry name" value="Main_(cytGST)"/>
    <property type="match status" value="1"/>
</dbReference>
<dbReference type="Pfam" id="PF00043">
    <property type="entry name" value="GST_C"/>
    <property type="match status" value="1"/>
</dbReference>
<evidence type="ECO:0000256" key="3">
    <source>
        <dbReference type="ARBA" id="ARBA00047960"/>
    </source>
</evidence>
<dbReference type="SUPFAM" id="SSF52833">
    <property type="entry name" value="Thioredoxin-like"/>
    <property type="match status" value="1"/>
</dbReference>
<evidence type="ECO:0000313" key="6">
    <source>
        <dbReference type="EMBL" id="KAJ3181224.1"/>
    </source>
</evidence>
<sequence length="223" mass="25503">MVANMNVKLYGMSVSTCTQKVIFVLQDKQIPFEFININVLKKEQKLPEHIARHPFGKIPVLEHEGNFIFESLAIVRYLDALHPTVGTKLVPTHDAYKTALVDQWTYQSSFNFYPHVQGVIFETAIKPVAGLPTDEAKLAASRAMLEPTLDVYEKHFANGAKYFANDEFSLADLAHVVYFNVVKRTQPDLISARPNLAKWFERVVERDSWKAVMQWIQAQPKCH</sequence>